<keyword evidence="6" id="KW-0508">mRNA splicing</keyword>
<dbReference type="EMBL" id="JXXN02002056">
    <property type="protein sequence ID" value="THD23593.1"/>
    <property type="molecule type" value="Genomic_DNA"/>
</dbReference>
<evidence type="ECO:0000256" key="5">
    <source>
        <dbReference type="ARBA" id="ARBA00022833"/>
    </source>
</evidence>
<evidence type="ECO:0000256" key="3">
    <source>
        <dbReference type="ARBA" id="ARBA00022723"/>
    </source>
</evidence>
<feature type="binding site" evidence="8">
    <location>
        <position position="84"/>
    </location>
    <ligand>
        <name>Zn(2+)</name>
        <dbReference type="ChEBI" id="CHEBI:29105"/>
    </ligand>
</feature>
<evidence type="ECO:0000256" key="2">
    <source>
        <dbReference type="ARBA" id="ARBA00022664"/>
    </source>
</evidence>
<keyword evidence="3 8" id="KW-0479">Metal-binding</keyword>
<proteinExistence type="inferred from homology"/>
<evidence type="ECO:0000313" key="12">
    <source>
        <dbReference type="Proteomes" id="UP000230066"/>
    </source>
</evidence>
<reference evidence="11" key="1">
    <citation type="submission" date="2019-03" db="EMBL/GenBank/DDBJ databases">
        <title>Improved annotation for the trematode Fasciola hepatica.</title>
        <authorList>
            <person name="Choi Y.-J."/>
            <person name="Martin J."/>
            <person name="Mitreva M."/>
        </authorList>
    </citation>
    <scope>NUCLEOTIDE SEQUENCE [LARGE SCALE GENOMIC DNA]</scope>
</reference>
<dbReference type="HAMAP" id="MF_03226">
    <property type="entry name" value="YJU2"/>
    <property type="match status" value="1"/>
</dbReference>
<evidence type="ECO:0000256" key="7">
    <source>
        <dbReference type="ARBA" id="ARBA00023242"/>
    </source>
</evidence>
<keyword evidence="4 8" id="KW-0747">Spliceosome</keyword>
<evidence type="ECO:0000256" key="8">
    <source>
        <dbReference type="HAMAP-Rule" id="MF_03226"/>
    </source>
</evidence>
<sequence>MTERKVLNKYFPPDYDPSKIPRIRKGDRRRQFNIRTMAPFNMRCLTCNGYIYKAKKFNSRMETAENVDYLGLRHYRFYIRCPSCCAEIIWRTDLENGDYVLEAGAKRNFEALKTAEELEAKRQAEEEEELANNPMKLLEKRTDQSKQEMEMVEVIEDLKQLNKRQAGMEADHLLLRKLWQEQEAQKKAEEEGDEALIKEILSSRDAISERTNSDSTDASEDKIIIIEPTIPVPKTRNLVTPVQKPSTSSYLKRQLQGAVCVKKNTTVKQPSSSKPSGSLSSSCSSLSSSNTTVLYASTTTSNTADALPERGLSEVKRARLCDAGSPVREIETFGIPGISYSDHSDSD</sequence>
<dbReference type="Pfam" id="PF04502">
    <property type="entry name" value="Saf4_Yju2"/>
    <property type="match status" value="1"/>
</dbReference>
<keyword evidence="5 8" id="KW-0862">Zinc</keyword>
<dbReference type="GO" id="GO:0071006">
    <property type="term" value="C:U2-type catalytic step 1 spliceosome"/>
    <property type="evidence" value="ECO:0007669"/>
    <property type="project" value="UniProtKB-UniRule"/>
</dbReference>
<gene>
    <name evidence="11" type="ORF">D915_005448</name>
</gene>
<comment type="subunit">
    <text evidence="8">Component of the spliceosome. Present in the activated B complex, the catalytically activated B* complex which catalyzes the branching, the catalytic step 1 C complex catalyzing the exon ligation, and the postcatalytic P complex containing the ligated exons (mRNA) and the excised lariat intron.</text>
</comment>
<keyword evidence="12" id="KW-1185">Reference proteome</keyword>
<evidence type="ECO:0000256" key="10">
    <source>
        <dbReference type="SAM" id="MobiDB-lite"/>
    </source>
</evidence>
<protein>
    <recommendedName>
        <fullName evidence="8">Splicing factor YJU2</fullName>
    </recommendedName>
</protein>
<dbReference type="InterPro" id="IPR043701">
    <property type="entry name" value="Yju2"/>
</dbReference>
<dbReference type="AlphaFoldDB" id="A0A2H1C9J0"/>
<feature type="region of interest" description="Disordered" evidence="10">
    <location>
        <begin position="265"/>
        <end position="286"/>
    </location>
</feature>
<dbReference type="PANTHER" id="PTHR12111">
    <property type="entry name" value="SPLICING FACTOR YJU2"/>
    <property type="match status" value="1"/>
</dbReference>
<feature type="binding site" evidence="8">
    <location>
        <position position="47"/>
    </location>
    <ligand>
        <name>Zn(2+)</name>
        <dbReference type="ChEBI" id="CHEBI:29105"/>
    </ligand>
</feature>
<evidence type="ECO:0000313" key="11">
    <source>
        <dbReference type="EMBL" id="THD23593.1"/>
    </source>
</evidence>
<comment type="caution">
    <text evidence="11">The sequence shown here is derived from an EMBL/GenBank/DDBJ whole genome shotgun (WGS) entry which is preliminary data.</text>
</comment>
<evidence type="ECO:0000256" key="6">
    <source>
        <dbReference type="ARBA" id="ARBA00023187"/>
    </source>
</evidence>
<feature type="compositionally biased region" description="Low complexity" evidence="10">
    <location>
        <begin position="271"/>
        <end position="286"/>
    </location>
</feature>
<name>A0A2H1C9J0_FASHE</name>
<feature type="binding site" evidence="8">
    <location>
        <position position="81"/>
    </location>
    <ligand>
        <name>Zn(2+)</name>
        <dbReference type="ChEBI" id="CHEBI:29105"/>
    </ligand>
</feature>
<feature type="binding site" evidence="8">
    <location>
        <position position="44"/>
    </location>
    <ligand>
        <name>Zn(2+)</name>
        <dbReference type="ChEBI" id="CHEBI:29105"/>
    </ligand>
</feature>
<keyword evidence="7 8" id="KW-0539">Nucleus</keyword>
<accession>A0A2H1C9J0</accession>
<evidence type="ECO:0000256" key="1">
    <source>
        <dbReference type="ARBA" id="ARBA00004123"/>
    </source>
</evidence>
<evidence type="ECO:0000256" key="9">
    <source>
        <dbReference type="SAM" id="Coils"/>
    </source>
</evidence>
<dbReference type="PANTHER" id="PTHR12111:SF1">
    <property type="entry name" value="SPLICING FACTOR YJU2"/>
    <property type="match status" value="1"/>
</dbReference>
<comment type="subcellular location">
    <subcellularLocation>
        <location evidence="1 8">Nucleus</location>
    </subcellularLocation>
</comment>
<dbReference type="GO" id="GO:0046872">
    <property type="term" value="F:metal ion binding"/>
    <property type="evidence" value="ECO:0007669"/>
    <property type="project" value="UniProtKB-KW"/>
</dbReference>
<comment type="similarity">
    <text evidence="8">Belongs to the CWC16 family. YJU2 subfamily.</text>
</comment>
<comment type="function">
    <text evidence="8">Part of the spliceosome which catalyzes two sequential transesterification reactions, first the excision of the non-coding intron from pre-mRNA and then the ligation of the coding exons to form the mature mRNA. Plays a role in stabilizing the structure of the spliceosome catalytic core and docking of the branch helix into the active site, producing 5'-exon and lariat intron-3'-intermediates.</text>
</comment>
<dbReference type="GO" id="GO:0000349">
    <property type="term" value="P:generation of catalytic spliceosome for first transesterification step"/>
    <property type="evidence" value="ECO:0007669"/>
    <property type="project" value="UniProtKB-UniRule"/>
</dbReference>
<evidence type="ECO:0000256" key="4">
    <source>
        <dbReference type="ARBA" id="ARBA00022728"/>
    </source>
</evidence>
<dbReference type="Proteomes" id="UP000230066">
    <property type="component" value="Unassembled WGS sequence"/>
</dbReference>
<keyword evidence="9" id="KW-0175">Coiled coil</keyword>
<feature type="coiled-coil region" evidence="9">
    <location>
        <begin position="108"/>
        <end position="171"/>
    </location>
</feature>
<dbReference type="InterPro" id="IPR007590">
    <property type="entry name" value="Saf4/Yju2"/>
</dbReference>
<keyword evidence="2" id="KW-0507">mRNA processing</keyword>
<organism evidence="11 12">
    <name type="scientific">Fasciola hepatica</name>
    <name type="common">Liver fluke</name>
    <dbReference type="NCBI Taxonomy" id="6192"/>
    <lineage>
        <taxon>Eukaryota</taxon>
        <taxon>Metazoa</taxon>
        <taxon>Spiralia</taxon>
        <taxon>Lophotrochozoa</taxon>
        <taxon>Platyhelminthes</taxon>
        <taxon>Trematoda</taxon>
        <taxon>Digenea</taxon>
        <taxon>Plagiorchiida</taxon>
        <taxon>Echinostomata</taxon>
        <taxon>Echinostomatoidea</taxon>
        <taxon>Fasciolidae</taxon>
        <taxon>Fasciola</taxon>
    </lineage>
</organism>